<feature type="region of interest" description="Disordered" evidence="7">
    <location>
        <begin position="1"/>
        <end position="130"/>
    </location>
</feature>
<reference evidence="8" key="2">
    <citation type="submission" date="2025-08" db="UniProtKB">
        <authorList>
            <consortium name="Ensembl"/>
        </authorList>
    </citation>
    <scope>IDENTIFICATION</scope>
</reference>
<dbReference type="PANTHER" id="PTHR24340">
    <property type="entry name" value="HOMEOBOX PROTEIN NKX"/>
    <property type="match status" value="1"/>
</dbReference>
<dbReference type="GeneID" id="116435711"/>
<dbReference type="InterPro" id="IPR017970">
    <property type="entry name" value="Homeobox_CS"/>
</dbReference>
<evidence type="ECO:0000256" key="2">
    <source>
        <dbReference type="ARBA" id="ARBA00023125"/>
    </source>
</evidence>
<dbReference type="PROSITE" id="PS00027">
    <property type="entry name" value="HOMEOBOX_1"/>
    <property type="match status" value="1"/>
</dbReference>
<dbReference type="CDD" id="cd00086">
    <property type="entry name" value="homeodomain"/>
    <property type="match status" value="1"/>
</dbReference>
<evidence type="ECO:0000256" key="7">
    <source>
        <dbReference type="SAM" id="MobiDB-lite"/>
    </source>
</evidence>
<evidence type="ECO:0000256" key="5">
    <source>
        <dbReference type="PROSITE-ProRule" id="PRU00108"/>
    </source>
</evidence>
<dbReference type="Gene3D" id="1.10.10.60">
    <property type="entry name" value="Homeodomain-like"/>
    <property type="match status" value="1"/>
</dbReference>
<gene>
    <name evidence="8" type="primary">NKX3-1</name>
</gene>
<feature type="DNA-binding region" description="Homeobox" evidence="5">
    <location>
        <begin position="127"/>
        <end position="186"/>
    </location>
</feature>
<dbReference type="Ensembl" id="ENSCMUT00000037710.1">
    <property type="protein sequence ID" value="ENSCMUP00000034622.1"/>
    <property type="gene ID" value="ENSCMUG00000018894.1"/>
</dbReference>
<reference evidence="8" key="3">
    <citation type="submission" date="2025-09" db="UniProtKB">
        <authorList>
            <consortium name="Ensembl"/>
        </authorList>
    </citation>
    <scope>IDENTIFICATION</scope>
</reference>
<keyword evidence="3 5" id="KW-0371">Homeobox</keyword>
<dbReference type="InterPro" id="IPR020479">
    <property type="entry name" value="HD_metazoa"/>
</dbReference>
<dbReference type="GO" id="GO:0000978">
    <property type="term" value="F:RNA polymerase II cis-regulatory region sequence-specific DNA binding"/>
    <property type="evidence" value="ECO:0007669"/>
    <property type="project" value="TreeGrafter"/>
</dbReference>
<name>A0A8C3GY85_CORMO</name>
<dbReference type="GO" id="GO:0000981">
    <property type="term" value="F:DNA-binding transcription factor activity, RNA polymerase II-specific"/>
    <property type="evidence" value="ECO:0007669"/>
    <property type="project" value="InterPro"/>
</dbReference>
<dbReference type="RefSeq" id="XP_031948139.1">
    <property type="nucleotide sequence ID" value="XM_032092248.1"/>
</dbReference>
<dbReference type="SUPFAM" id="SSF46689">
    <property type="entry name" value="Homeodomain-like"/>
    <property type="match status" value="1"/>
</dbReference>
<dbReference type="InterPro" id="IPR001356">
    <property type="entry name" value="HD"/>
</dbReference>
<dbReference type="SMART" id="SM00389">
    <property type="entry name" value="HOX"/>
    <property type="match status" value="1"/>
</dbReference>
<feature type="compositionally biased region" description="Pro residues" evidence="7">
    <location>
        <begin position="77"/>
        <end position="87"/>
    </location>
</feature>
<dbReference type="GO" id="GO:0005634">
    <property type="term" value="C:nucleus"/>
    <property type="evidence" value="ECO:0007669"/>
    <property type="project" value="UniProtKB-SubCell"/>
</dbReference>
<dbReference type="PROSITE" id="PS50071">
    <property type="entry name" value="HOMEOBOX_2"/>
    <property type="match status" value="1"/>
</dbReference>
<dbReference type="InterPro" id="IPR009057">
    <property type="entry name" value="Homeodomain-like_sf"/>
</dbReference>
<protein>
    <submittedName>
        <fullName evidence="8">NK3 homeobox 1</fullName>
    </submittedName>
</protein>
<dbReference type="PANTHER" id="PTHR24340:SF38">
    <property type="entry name" value="HOMEOBOX PROTEIN NKX-3.1"/>
    <property type="match status" value="1"/>
</dbReference>
<evidence type="ECO:0000256" key="3">
    <source>
        <dbReference type="ARBA" id="ARBA00023155"/>
    </source>
</evidence>
<comment type="subcellular location">
    <subcellularLocation>
        <location evidence="1 5 6">Nucleus</location>
    </subcellularLocation>
</comment>
<organism evidence="8 9">
    <name type="scientific">Corvus moneduloides</name>
    <name type="common">New Caledonian crow</name>
    <dbReference type="NCBI Taxonomy" id="1196302"/>
    <lineage>
        <taxon>Eukaryota</taxon>
        <taxon>Metazoa</taxon>
        <taxon>Chordata</taxon>
        <taxon>Craniata</taxon>
        <taxon>Vertebrata</taxon>
        <taxon>Euteleostomi</taxon>
        <taxon>Archelosauria</taxon>
        <taxon>Archosauria</taxon>
        <taxon>Dinosauria</taxon>
        <taxon>Saurischia</taxon>
        <taxon>Theropoda</taxon>
        <taxon>Coelurosauria</taxon>
        <taxon>Aves</taxon>
        <taxon>Neognathae</taxon>
        <taxon>Neoaves</taxon>
        <taxon>Telluraves</taxon>
        <taxon>Australaves</taxon>
        <taxon>Passeriformes</taxon>
        <taxon>Corvoidea</taxon>
        <taxon>Corvidae</taxon>
        <taxon>Corvus</taxon>
    </lineage>
</organism>
<dbReference type="OrthoDB" id="6159439at2759"/>
<dbReference type="PRINTS" id="PR00024">
    <property type="entry name" value="HOMEOBOX"/>
</dbReference>
<dbReference type="Proteomes" id="UP000694553">
    <property type="component" value="Unassembled WGS sequence"/>
</dbReference>
<keyword evidence="2 5" id="KW-0238">DNA-binding</keyword>
<accession>A0A8C3GY85</accession>
<proteinExistence type="predicted"/>
<dbReference type="FunFam" id="1.10.10.60:FF:000338">
    <property type="entry name" value="Homeobox protein Nkx-3.1"/>
    <property type="match status" value="1"/>
</dbReference>
<evidence type="ECO:0000256" key="1">
    <source>
        <dbReference type="ARBA" id="ARBA00004123"/>
    </source>
</evidence>
<dbReference type="GO" id="GO:0030154">
    <property type="term" value="P:cell differentiation"/>
    <property type="evidence" value="ECO:0007669"/>
    <property type="project" value="TreeGrafter"/>
</dbReference>
<keyword evidence="9" id="KW-1185">Reference proteome</keyword>
<dbReference type="CTD" id="4824"/>
<keyword evidence="4 5" id="KW-0539">Nucleus</keyword>
<dbReference type="AlphaFoldDB" id="A0A8C3GY85"/>
<reference evidence="9" key="1">
    <citation type="submission" date="2019-10" db="EMBL/GenBank/DDBJ databases">
        <title>Corvus moneduloides (New Caledonian crow) genome, bCorMon1, primary haplotype.</title>
        <authorList>
            <person name="Rutz C."/>
            <person name="Fungtammasan C."/>
            <person name="Mountcastle J."/>
            <person name="Formenti G."/>
            <person name="Chow W."/>
            <person name="Howe K."/>
            <person name="Steele M.P."/>
            <person name="Fernandes J."/>
            <person name="Gilbert M.T.P."/>
            <person name="Fedrigo O."/>
            <person name="Jarvis E.D."/>
            <person name="Gemmell N."/>
        </authorList>
    </citation>
    <scope>NUCLEOTIDE SEQUENCE [LARGE SCALE GENOMIC DNA]</scope>
</reference>
<dbReference type="OMA" id="DAHFETC"/>
<dbReference type="Pfam" id="PF00046">
    <property type="entry name" value="Homeodomain"/>
    <property type="match status" value="1"/>
</dbReference>
<evidence type="ECO:0000256" key="4">
    <source>
        <dbReference type="ARBA" id="ARBA00023242"/>
    </source>
</evidence>
<evidence type="ECO:0000256" key="6">
    <source>
        <dbReference type="RuleBase" id="RU000682"/>
    </source>
</evidence>
<dbReference type="RefSeq" id="XP_031948138.1">
    <property type="nucleotide sequence ID" value="XM_032092247.1"/>
</dbReference>
<sequence>MSSGARPGRRQSSASTPPAAMSGTPGAAPQPRPVPSRPRTSFLIQDILWDGAERGRSAGNEELGAPSEEGRGDSPAPGHPPGGPHPPGAAAASGTPQEPDTDTPVEPFLSDCAPAVHPMAPQPPRQGKRSRAAFSHSQVIELERKFSHQKYLSAPERATLARHLQLTETQVKIWFQNRRYKTKRKQLVAGMSRLDSRQEAAEFPGMSLLALRGAWPYLPCLYYVNSWSPSW</sequence>
<dbReference type="InterPro" id="IPR050394">
    <property type="entry name" value="Homeobox_NK-like"/>
</dbReference>
<evidence type="ECO:0000313" key="9">
    <source>
        <dbReference type="Proteomes" id="UP000694553"/>
    </source>
</evidence>
<evidence type="ECO:0000313" key="8">
    <source>
        <dbReference type="Ensembl" id="ENSCMUP00000034622.1"/>
    </source>
</evidence>